<dbReference type="InterPro" id="IPR011055">
    <property type="entry name" value="Dup_hybrid_motif"/>
</dbReference>
<dbReference type="InterPro" id="IPR050570">
    <property type="entry name" value="Cell_wall_metabolism_enzyme"/>
</dbReference>
<proteinExistence type="predicted"/>
<name>A0A1F6FJI4_9BACT</name>
<feature type="coiled-coil region" evidence="1">
    <location>
        <begin position="200"/>
        <end position="255"/>
    </location>
</feature>
<evidence type="ECO:0000313" key="3">
    <source>
        <dbReference type="EMBL" id="OGG86003.1"/>
    </source>
</evidence>
<dbReference type="Gene3D" id="2.70.70.10">
    <property type="entry name" value="Glucose Permease (Domain IIA)"/>
    <property type="match status" value="1"/>
</dbReference>
<dbReference type="EMBL" id="MFMS01000002">
    <property type="protein sequence ID" value="OGG86003.1"/>
    <property type="molecule type" value="Genomic_DNA"/>
</dbReference>
<feature type="coiled-coil region" evidence="1">
    <location>
        <begin position="28"/>
        <end position="90"/>
    </location>
</feature>
<dbReference type="CDD" id="cd12797">
    <property type="entry name" value="M23_peptidase"/>
    <property type="match status" value="1"/>
</dbReference>
<evidence type="ECO:0000256" key="1">
    <source>
        <dbReference type="SAM" id="Coils"/>
    </source>
</evidence>
<dbReference type="Gene3D" id="6.10.250.3150">
    <property type="match status" value="1"/>
</dbReference>
<dbReference type="STRING" id="1798531.A2392_00860"/>
<dbReference type="InterPro" id="IPR016047">
    <property type="entry name" value="M23ase_b-sheet_dom"/>
</dbReference>
<evidence type="ECO:0000259" key="2">
    <source>
        <dbReference type="Pfam" id="PF01551"/>
    </source>
</evidence>
<organism evidence="3 4">
    <name type="scientific">Candidatus Kaiserbacteria bacterium RIFOXYB1_FULL_46_14</name>
    <dbReference type="NCBI Taxonomy" id="1798531"/>
    <lineage>
        <taxon>Bacteria</taxon>
        <taxon>Candidatus Kaiseribacteriota</taxon>
    </lineage>
</organism>
<reference evidence="3 4" key="1">
    <citation type="journal article" date="2016" name="Nat. Commun.">
        <title>Thousands of microbial genomes shed light on interconnected biogeochemical processes in an aquifer system.</title>
        <authorList>
            <person name="Anantharaman K."/>
            <person name="Brown C.T."/>
            <person name="Hug L.A."/>
            <person name="Sharon I."/>
            <person name="Castelle C.J."/>
            <person name="Probst A.J."/>
            <person name="Thomas B.C."/>
            <person name="Singh A."/>
            <person name="Wilkins M.J."/>
            <person name="Karaoz U."/>
            <person name="Brodie E.L."/>
            <person name="Williams K.H."/>
            <person name="Hubbard S.S."/>
            <person name="Banfield J.F."/>
        </authorList>
    </citation>
    <scope>NUCLEOTIDE SEQUENCE [LARGE SCALE GENOMIC DNA]</scope>
</reference>
<dbReference type="Pfam" id="PF01551">
    <property type="entry name" value="Peptidase_M23"/>
    <property type="match status" value="1"/>
</dbReference>
<keyword evidence="1" id="KW-0175">Coiled coil</keyword>
<sequence length="437" mass="48914">MKFYKGRHFLAFFIGVLLIPSAYFFIPSVNAQTEVERLQAEIKERNSRLGEIEKEIAKYEVELQKVGAEKGTLQKAINQLELERKKVLADISYTEAKINNTDLEIGKLSIEIVDTTEDISRNIAAVAEILRVVAENDNDSLLELFLRHKNLAQFWDEVESLETVRQRMRDRVTELDSLRGTLTGKKDEETDRRGELLSLKQQYTGQRAILENNKKEKNQLLTVTKNQESEYQKQLAEKKTAREKLLKEVQAIESELQFILDPNSIPSKGTAVFRWPLDKIIITQYFGYTKFALQNAGVYKNNMHNGIDLGAAVGTKIYAPLSGTVRATGNTDLVAGCYSWGQWALVDHPNGLSTLFAHMSWTGVTAGQQLSTGDVIGYIGATGYATGPHLHFTVYASEAVQVKRFNEFKAVTGCGAAFSPFSAVEGYLNPLDFLPSA</sequence>
<comment type="caution">
    <text evidence="3">The sequence shown here is derived from an EMBL/GenBank/DDBJ whole genome shotgun (WGS) entry which is preliminary data.</text>
</comment>
<protein>
    <recommendedName>
        <fullName evidence="2">M23ase beta-sheet core domain-containing protein</fullName>
    </recommendedName>
</protein>
<dbReference type="AlphaFoldDB" id="A0A1F6FJI4"/>
<feature type="domain" description="M23ase beta-sheet core" evidence="2">
    <location>
        <begin position="303"/>
        <end position="397"/>
    </location>
</feature>
<dbReference type="Proteomes" id="UP000177395">
    <property type="component" value="Unassembled WGS sequence"/>
</dbReference>
<dbReference type="PANTHER" id="PTHR21666:SF270">
    <property type="entry name" value="MUREIN HYDROLASE ACTIVATOR ENVC"/>
    <property type="match status" value="1"/>
</dbReference>
<accession>A0A1F6FJI4</accession>
<dbReference type="GO" id="GO:0004222">
    <property type="term" value="F:metalloendopeptidase activity"/>
    <property type="evidence" value="ECO:0007669"/>
    <property type="project" value="TreeGrafter"/>
</dbReference>
<dbReference type="SUPFAM" id="SSF51261">
    <property type="entry name" value="Duplicated hybrid motif"/>
    <property type="match status" value="1"/>
</dbReference>
<dbReference type="PANTHER" id="PTHR21666">
    <property type="entry name" value="PEPTIDASE-RELATED"/>
    <property type="match status" value="1"/>
</dbReference>
<gene>
    <name evidence="3" type="ORF">A2392_00860</name>
</gene>
<evidence type="ECO:0000313" key="4">
    <source>
        <dbReference type="Proteomes" id="UP000177395"/>
    </source>
</evidence>